<dbReference type="Pfam" id="PF00149">
    <property type="entry name" value="Metallophos"/>
    <property type="match status" value="1"/>
</dbReference>
<dbReference type="InterPro" id="IPR029052">
    <property type="entry name" value="Metallo-depent_PP-like"/>
</dbReference>
<dbReference type="RefSeq" id="WP_182602281.1">
    <property type="nucleotide sequence ID" value="NZ_JACIVD010000053.1"/>
</dbReference>
<protein>
    <submittedName>
        <fullName evidence="2">Metallophosphoesterase</fullName>
    </submittedName>
</protein>
<dbReference type="EMBL" id="JACIVD010000053">
    <property type="protein sequence ID" value="MBB1122932.1"/>
    <property type="molecule type" value="Genomic_DNA"/>
</dbReference>
<dbReference type="Gene3D" id="3.60.21.10">
    <property type="match status" value="1"/>
</dbReference>
<dbReference type="CDD" id="cd00838">
    <property type="entry name" value="MPP_superfamily"/>
    <property type="match status" value="1"/>
</dbReference>
<gene>
    <name evidence="2" type="ORF">H5S41_03000</name>
</gene>
<dbReference type="GO" id="GO:0016787">
    <property type="term" value="F:hydrolase activity"/>
    <property type="evidence" value="ECO:0007669"/>
    <property type="project" value="InterPro"/>
</dbReference>
<dbReference type="SUPFAM" id="SSF56300">
    <property type="entry name" value="Metallo-dependent phosphatases"/>
    <property type="match status" value="1"/>
</dbReference>
<feature type="domain" description="Calcineurin-like phosphoesterase" evidence="1">
    <location>
        <begin position="1"/>
        <end position="231"/>
    </location>
</feature>
<sequence>MKIAVSSDLHLDLNHANIDRFITQQASYLTEQKIDYYFFVGDAFNDFNQTRAYFTELQSRLPYTKSYYLAGNHDMLKNISYEQLESFQDDLYFHNRYVDIPRTNWRIIGNNGWYDYSFSTYEGRADEVARWKHAYWVDRTITQPMSDQRRMEGVLQEVKGALTEARIAQKRVIFMTHFVPIKAALPQPIIESPHRQRMWEMTMAMMGSKHLGDLIAEFPEVKEVFYGHLHYAQPLITVGNVNYRNQAVGVWRKSNGQWKRKSLLNQWIERLYIKDLELF</sequence>
<name>A0A839HAR7_9LACO</name>
<evidence type="ECO:0000313" key="3">
    <source>
        <dbReference type="Proteomes" id="UP000547628"/>
    </source>
</evidence>
<dbReference type="Proteomes" id="UP000547628">
    <property type="component" value="Unassembled WGS sequence"/>
</dbReference>
<dbReference type="InterPro" id="IPR022302">
    <property type="entry name" value="Phosphoesterase_putative"/>
</dbReference>
<reference evidence="2 3" key="1">
    <citation type="submission" date="2020-07" db="EMBL/GenBank/DDBJ databases">
        <title>Description of Limosilactobacillus balticus sp. nov., Limosilactobacillus agrestis sp. nov., Limosilactobacillus albertensis sp. nov., Limosilactobacillus rudii sp. nov., Limosilactobacillus fastidiosus sp. nov., five novel Limosilactobacillus species isolated from the vertebrate gastrointestinal tract, and proposal of 6 subspecies of Limosilactobacillus reuteri adapted to the gastrointestinal tract of specific vertebrate hosts.</title>
        <authorList>
            <person name="Li F."/>
            <person name="Cheng C."/>
            <person name="Zheng J."/>
            <person name="Quevedo R.M."/>
            <person name="Li J."/>
            <person name="Roos S."/>
            <person name="Gaenzle M.G."/>
            <person name="Walter J."/>
        </authorList>
    </citation>
    <scope>NUCLEOTIDE SEQUENCE [LARGE SCALE GENOMIC DNA]</scope>
    <source>
        <strain evidence="2 3">Lr3000</strain>
    </source>
</reference>
<evidence type="ECO:0000313" key="2">
    <source>
        <dbReference type="EMBL" id="MBB1122932.1"/>
    </source>
</evidence>
<dbReference type="AlphaFoldDB" id="A0A839HAR7"/>
<proteinExistence type="predicted"/>
<dbReference type="NCBIfam" id="TIGR03729">
    <property type="entry name" value="acc_ester"/>
    <property type="match status" value="1"/>
</dbReference>
<evidence type="ECO:0000259" key="1">
    <source>
        <dbReference type="Pfam" id="PF00149"/>
    </source>
</evidence>
<comment type="caution">
    <text evidence="2">The sequence shown here is derived from an EMBL/GenBank/DDBJ whole genome shotgun (WGS) entry which is preliminary data.</text>
</comment>
<organism evidence="2 3">
    <name type="scientific">Limosilactobacillus albertensis</name>
    <dbReference type="NCBI Taxonomy" id="2759752"/>
    <lineage>
        <taxon>Bacteria</taxon>
        <taxon>Bacillati</taxon>
        <taxon>Bacillota</taxon>
        <taxon>Bacilli</taxon>
        <taxon>Lactobacillales</taxon>
        <taxon>Lactobacillaceae</taxon>
        <taxon>Limosilactobacillus</taxon>
    </lineage>
</organism>
<accession>A0A839HAR7</accession>
<dbReference type="InterPro" id="IPR004843">
    <property type="entry name" value="Calcineurin-like_PHP"/>
</dbReference>